<dbReference type="EMBL" id="JASAYQ010000008">
    <property type="protein sequence ID" value="MDP8172885.1"/>
    <property type="molecule type" value="Genomic_DNA"/>
</dbReference>
<evidence type="ECO:0000313" key="2">
    <source>
        <dbReference type="EMBL" id="MDP8175172.1"/>
    </source>
</evidence>
<dbReference type="RefSeq" id="WP_306374014.1">
    <property type="nucleotide sequence ID" value="NZ_JASAYK010000003.1"/>
</dbReference>
<accession>A0AAJ6N9Y0</accession>
<protein>
    <submittedName>
        <fullName evidence="1">Uncharacterized protein</fullName>
    </submittedName>
</protein>
<evidence type="ECO:0000313" key="1">
    <source>
        <dbReference type="EMBL" id="MDP8172885.1"/>
    </source>
</evidence>
<reference evidence="1" key="1">
    <citation type="journal article" date="2023" name="Front. Microbiol.">
        <title>Phylogeography and host specificity of Pasteurellaceae pathogenic to sea-farmed fish in the north-east Atlantic.</title>
        <authorList>
            <person name="Gulla S."/>
            <person name="Colquhoun D.J."/>
            <person name="Olsen A.B."/>
            <person name="Spilsberg B."/>
            <person name="Lagesen K."/>
            <person name="Aakesson C.P."/>
            <person name="Strom S."/>
            <person name="Manji F."/>
            <person name="Birkbeck T.H."/>
            <person name="Nilsen H.K."/>
        </authorList>
    </citation>
    <scope>NUCLEOTIDE SEQUENCE</scope>
    <source>
        <strain evidence="2">98B1</strain>
        <strain evidence="1">TW16_20</strain>
    </source>
</reference>
<dbReference type="Proteomes" id="UP001236239">
    <property type="component" value="Unassembled WGS sequence"/>
</dbReference>
<comment type="caution">
    <text evidence="1">The sequence shown here is derived from an EMBL/GenBank/DDBJ whole genome shotgun (WGS) entry which is preliminary data.</text>
</comment>
<evidence type="ECO:0000313" key="3">
    <source>
        <dbReference type="Proteomes" id="UP001236239"/>
    </source>
</evidence>
<proteinExistence type="predicted"/>
<sequence>MFNMTFDIKKNPKLFLGKSKTELIEYLEQNTIEFEHFPPDQIDNGFNIINTSNMHFWFDCEDINYRIDVMSLGDLYFNKTKINKQGYALTVLDYLNSIATKLSETDHIDNDDMGKYKLVVYELEKLFRICINYTCDDLCIFGFSLYVDGYNLYEYKQGISLEDYMQEYIQEYIKE</sequence>
<dbReference type="EMBL" id="JASAYT010000020">
    <property type="protein sequence ID" value="MDP8175172.1"/>
    <property type="molecule type" value="Genomic_DNA"/>
</dbReference>
<organism evidence="1 3">
    <name type="scientific">Phocoenobacter skyensis</name>
    <dbReference type="NCBI Taxonomy" id="97481"/>
    <lineage>
        <taxon>Bacteria</taxon>
        <taxon>Pseudomonadati</taxon>
        <taxon>Pseudomonadota</taxon>
        <taxon>Gammaproteobacteria</taxon>
        <taxon>Pasteurellales</taxon>
        <taxon>Pasteurellaceae</taxon>
        <taxon>Phocoenobacter</taxon>
    </lineage>
</organism>
<name>A0AAJ6N9Y0_9PAST</name>
<dbReference type="Proteomes" id="UP001231736">
    <property type="component" value="Unassembled WGS sequence"/>
</dbReference>
<dbReference type="AlphaFoldDB" id="A0AAJ6N9Y0"/>
<gene>
    <name evidence="1" type="ORF">QJU93_05905</name>
    <name evidence="2" type="ORF">QJU97_06865</name>
</gene>